<reference evidence="2" key="1">
    <citation type="submission" date="2020-07" db="EMBL/GenBank/DDBJ databases">
        <title>Genome sequences of bacteria associated with the marine, planktonic diatom Thalassiosira profunda strain ECT2AJA-044.</title>
        <authorList>
            <person name="Gargas C.B."/>
            <person name="Roberts W.R."/>
            <person name="Alverson A.J."/>
        </authorList>
    </citation>
    <scope>NUCLEOTIDE SEQUENCE</scope>
    <source>
        <strain evidence="2">ECT2AJA-044</strain>
    </source>
</reference>
<organism evidence="2 3">
    <name type="scientific">Cognatishimia activa</name>
    <dbReference type="NCBI Taxonomy" id="1715691"/>
    <lineage>
        <taxon>Bacteria</taxon>
        <taxon>Pseudomonadati</taxon>
        <taxon>Pseudomonadota</taxon>
        <taxon>Alphaproteobacteria</taxon>
        <taxon>Rhodobacterales</taxon>
        <taxon>Paracoccaceae</taxon>
        <taxon>Cognatishimia</taxon>
    </lineage>
</organism>
<evidence type="ECO:0000256" key="1">
    <source>
        <dbReference type="SAM" id="SignalP"/>
    </source>
</evidence>
<evidence type="ECO:0000313" key="2">
    <source>
        <dbReference type="EMBL" id="QTN34915.1"/>
    </source>
</evidence>
<gene>
    <name evidence="2" type="ORF">HZ995_10430</name>
</gene>
<feature type="signal peptide" evidence="1">
    <location>
        <begin position="1"/>
        <end position="24"/>
    </location>
</feature>
<feature type="chain" id="PRO_5037884392" evidence="1">
    <location>
        <begin position="25"/>
        <end position="105"/>
    </location>
</feature>
<dbReference type="EMBL" id="CP060010">
    <property type="protein sequence ID" value="QTN34915.1"/>
    <property type="molecule type" value="Genomic_DNA"/>
</dbReference>
<dbReference type="PROSITE" id="PS51257">
    <property type="entry name" value="PROKAR_LIPOPROTEIN"/>
    <property type="match status" value="1"/>
</dbReference>
<protein>
    <submittedName>
        <fullName evidence="2">Uncharacterized protein</fullName>
    </submittedName>
</protein>
<evidence type="ECO:0000313" key="3">
    <source>
        <dbReference type="Proteomes" id="UP000665026"/>
    </source>
</evidence>
<dbReference type="AlphaFoldDB" id="A0A975I6H1"/>
<proteinExistence type="predicted"/>
<dbReference type="RefSeq" id="WP_209355600.1">
    <property type="nucleotide sequence ID" value="NZ_CP060010.1"/>
</dbReference>
<keyword evidence="1" id="KW-0732">Signal</keyword>
<sequence length="105" mass="11566">MKLFLKGAAGALLISVVTSTSASAGVIASACVRSDREAASWRMCTCLQHVANQSLSRADQRLAAKFFRDPHMAQEIRTSRARSHEIFWERYKAFGDTAEVMCKGV</sequence>
<dbReference type="Proteomes" id="UP000665026">
    <property type="component" value="Chromosome"/>
</dbReference>
<name>A0A975I6H1_9RHOB</name>
<dbReference type="KEGG" id="cact:HZ995_10430"/>
<accession>A0A975I6H1</accession>